<dbReference type="OrthoDB" id="39794at2157"/>
<evidence type="ECO:0000313" key="2">
    <source>
        <dbReference type="Proteomes" id="UP000029084"/>
    </source>
</evidence>
<accession>A0A088E225</accession>
<dbReference type="OMA" id="IQGVGKF"/>
<dbReference type="EMBL" id="CP008822">
    <property type="protein sequence ID" value="AIM26346.1"/>
    <property type="molecule type" value="Genomic_DNA"/>
</dbReference>
<sequence length="82" mass="9235">MKDLLGDYEPRGKVIQGVGKFIAFGLDDPFHLTTVTGLAIYGAGKLMERRSNYGIRRAKLDMTLTMLELKNLVEEIHGIRIQ</sequence>
<evidence type="ECO:0000313" key="1">
    <source>
        <dbReference type="EMBL" id="AIM26346.1"/>
    </source>
</evidence>
<gene>
    <name evidence="1" type="ORF">HA72_0182</name>
</gene>
<organism evidence="1 2">
    <name type="scientific">Metallosphaera sedula</name>
    <dbReference type="NCBI Taxonomy" id="43687"/>
    <lineage>
        <taxon>Archaea</taxon>
        <taxon>Thermoproteota</taxon>
        <taxon>Thermoprotei</taxon>
        <taxon>Sulfolobales</taxon>
        <taxon>Sulfolobaceae</taxon>
        <taxon>Metallosphaera</taxon>
    </lineage>
</organism>
<dbReference type="Proteomes" id="UP000029084">
    <property type="component" value="Chromosome"/>
</dbReference>
<protein>
    <submittedName>
        <fullName evidence="1">Uncharacterized protein</fullName>
    </submittedName>
</protein>
<proteinExistence type="predicted"/>
<dbReference type="AlphaFoldDB" id="A0A088E225"/>
<reference evidence="1 2" key="1">
    <citation type="journal article" date="2014" name="J. Bacteriol.">
        <title>Role of an Archaeal PitA Transporter in the Copper and Arsenic Resistance of Metallosphaera sedula, an Extreme Thermoacidophile.</title>
        <authorList>
            <person name="McCarthy S."/>
            <person name="Ai C."/>
            <person name="Wheaton G."/>
            <person name="Tevatia R."/>
            <person name="Eckrich V."/>
            <person name="Kelly R."/>
            <person name="Blum P."/>
        </authorList>
    </citation>
    <scope>NUCLEOTIDE SEQUENCE [LARGE SCALE GENOMIC DNA]</scope>
    <source>
        <strain evidence="1 2">CuR1</strain>
    </source>
</reference>
<name>A0A088E225_9CREN</name>